<keyword evidence="5" id="KW-0433">Leucine-rich repeat</keyword>
<dbReference type="FunFam" id="3.80.10.10:FF:000095">
    <property type="entry name" value="LRR receptor-like serine/threonine-protein kinase GSO1"/>
    <property type="match status" value="1"/>
</dbReference>
<proteinExistence type="inferred from homology"/>
<feature type="domain" description="Disease resistance R13L4/SHOC-2-like LRR" evidence="15">
    <location>
        <begin position="1124"/>
        <end position="1367"/>
    </location>
</feature>
<dbReference type="EMBL" id="SDMP01000004">
    <property type="protein sequence ID" value="RYR60531.1"/>
    <property type="molecule type" value="Genomic_DNA"/>
</dbReference>
<dbReference type="FunFam" id="3.80.10.10:FF:000041">
    <property type="entry name" value="LRR receptor-like serine/threonine-protein kinase ERECTA"/>
    <property type="match status" value="2"/>
</dbReference>
<keyword evidence="17" id="KW-1185">Reference proteome</keyword>
<evidence type="ECO:0000259" key="14">
    <source>
        <dbReference type="Pfam" id="PF08263"/>
    </source>
</evidence>
<feature type="transmembrane region" description="Helical" evidence="13">
    <location>
        <begin position="1903"/>
        <end position="1922"/>
    </location>
</feature>
<dbReference type="PRINTS" id="PR00019">
    <property type="entry name" value="LEURICHRPT"/>
</dbReference>
<dbReference type="InterPro" id="IPR032675">
    <property type="entry name" value="LRR_dom_sf"/>
</dbReference>
<dbReference type="Gene3D" id="3.80.10.10">
    <property type="entry name" value="Ribonuclease Inhibitor"/>
    <property type="match status" value="7"/>
</dbReference>
<comment type="caution">
    <text evidence="16">The sequence shown here is derived from an EMBL/GenBank/DDBJ whole genome shotgun (WGS) entry which is preliminary data.</text>
</comment>
<dbReference type="FunFam" id="3.80.10.10:FF:000383">
    <property type="entry name" value="Leucine-rich repeat receptor protein kinase EMS1"/>
    <property type="match status" value="1"/>
</dbReference>
<protein>
    <recommendedName>
        <fullName evidence="18">Leucine-rich repeat-containing N-terminal plant-type domain-containing protein</fullName>
    </recommendedName>
</protein>
<dbReference type="FunFam" id="3.80.10.10:FF:000111">
    <property type="entry name" value="LRR receptor-like serine/threonine-protein kinase ERECTA"/>
    <property type="match status" value="2"/>
</dbReference>
<dbReference type="InterPro" id="IPR013210">
    <property type="entry name" value="LRR_N_plant-typ"/>
</dbReference>
<evidence type="ECO:0008006" key="18">
    <source>
        <dbReference type="Google" id="ProtNLM"/>
    </source>
</evidence>
<evidence type="ECO:0000256" key="10">
    <source>
        <dbReference type="ARBA" id="ARBA00023136"/>
    </source>
</evidence>
<dbReference type="Pfam" id="PF08263">
    <property type="entry name" value="LRRNT_2"/>
    <property type="match status" value="2"/>
</dbReference>
<evidence type="ECO:0000256" key="11">
    <source>
        <dbReference type="ARBA" id="ARBA00023170"/>
    </source>
</evidence>
<evidence type="ECO:0000256" key="8">
    <source>
        <dbReference type="ARBA" id="ARBA00022737"/>
    </source>
</evidence>
<dbReference type="PANTHER" id="PTHR48063:SF101">
    <property type="entry name" value="LRR RECEPTOR-LIKE SERINE_THREONINE-PROTEIN KINASE FLS2"/>
    <property type="match status" value="1"/>
</dbReference>
<sequence length="1934" mass="216322">MPLRLLRTHDMIQQLNLKHFMLPVMMMNGVVYAVLMVQVLAWTSSAAVVPSVKCIESERQALLSLKRGFNATDAGWLSSWGDGDHQKECCNWEGVKCSNVTGHVIMLDLHGYHIAGSISPSLAELHHLNYLDFSDIHFPLASSIPPFIGSLTFLGNLHFLEYLDLSWNDFNNSQQIPSQFSNLSHVVYLDLSFNYLVGGFPLQLTNMSSLTYLDLGNNGLNGTMPPQLGNLLSLEHLDLSGNAFTGTIPSQLQNLSRVQYLDLLQPYYYSFDKTRSLSSDLQWLSQLPILSYLSLPRVNLSGASNWQRQVSNLSHLQYLDLNGCNLVDSVLTSSLASTSLSYVDISLNSLRDASFIFPWLMNFTSSLVTLRMNGNGLTGTIPETFGNNLSSLEELNLANNELKGQIPLSLFHVGNLTELDLSENMFTGMLPDLSQFSSTLKVLRLDNNRLSGTIHEGIGQLSNLVDLRLGNNFMKGLITEAHFSRLSNLDSLDLSHNAFVFNVSEEWVPPFNLSEVNLASCNLGPNFPKWLDTQVNIGDLDISNAGISSTVPNWFWEHLPRMLNFNISHNRFRGKIEGPILPAIVVDLDISVDLSFNLFEGPIPAFLAAASHLFLSNNRFSIANRLLCANSTKPTRFMDLSNNSLRGELSDCWKGFKFLVVLDLSNNQIYGNMPKSLGSLRNIQSIHLEGNNFSGEIPSSLHNCIQLRVFDVAGNKLSGTIPSWIGDNIPKLLVLSLHSNNFHGNIPLSMCNLHELHVLDLSLNILSGNIPKCISNLSAMATLANSNATITDDYYAIFMNIHDRTRYEHDVYQSYNDSTSLIWKGKMSKYGSTLGLLRSIDFSSNRLTGEIPTEMMTLIGLVSLNLSRNFFSGDIPPTIGQLKSIDFLDLSRNHLSGTIPSQLAQIDRLSVLDLSYNDLSGEIPLGTQLQTRDASAYEGNPKLCGAPLNKTCPIHGHQISEHDADGDDEQFVSEGFYIAMAVGFVMAFWGFCFSLILKKSWRYAYFKLLSDVYDKLYRSRWPNSKGSYLKYEGKSTQYLVKDRALFVIQPESSCIRTLLQFKQSFVITEYASYNPLSHPKTTSWIPTTDCCSWHGIECDELTGHVIAIDLSSSQLYGSLDANSSLFSLVHLQHLDLSDNDFNHSQIPSRIGEFSQLTYLNLAQPGENTFFGEVPPQVSHLRNLLILDLRSYFEYIPPTPINKLQLKISTLKSLIQNATSLEVLRLNFVTISSSIPDMLTNLTSLRKLELLGCELHGEFAIHKFFKLKKLNVLGLSGNKLSLLPGISLSNETLPPIQALGLRSCNLHGEIPSWIMNLTNLAYLDLDYNNLQGQIPHSLFRLADLEILSLSFNLFQGQIELDMFLKLKRLTSLDLSLNKLTLLNKKGSYSNVTIPPLQELYLISCNLSGELPSWIMNLTGLHELNLQQNNLRGEIPHSLFTLENLTFLSLDNNVLEGELDLDMFLKLKMLTYLGLSFNKLTLFPGKGSKNVTLPPLEALSLASCNLVEFPPFIQELDQLGSVDVEKNDIKSIPSWMWRKRNLQSLFASGNSLTGRISPLICNLKSLVILDFSYNNLSGVIPSCLGSFSQSLQALMLQGNKLVGPIPQTYMAGSNLKMIDFSNNTLKGKLPRALVNCKRLEFLDVSHNRINDCFPYWLSTLPELKVIALRSNEFHGAIMCPTRCTFPKLHIIDLSHNEFSGNLAPEIIKNWKSMTASNISQLQYEDSTIQFPNQYWFRDISYSFTMSNKGVVMDYQELQQDFYFMIAIDLSSNKLFGEIPNVMGDLTRLVLLNLSNNMLSGNIPSSFGKLSNLEALDLSRNRLSGQIPQQLTELTFLEFFNVSFNNLSGPIPESKQFNTFENNSFMGNRGLCGMQVSRKCDHAKPPPVTFDGDQDSESESFFNWKIILIGYGGGLVAGLALGSAFNQDIFMCLKRVF</sequence>
<dbReference type="SMART" id="SM00365">
    <property type="entry name" value="LRR_SD22"/>
    <property type="match status" value="13"/>
</dbReference>
<evidence type="ECO:0000256" key="1">
    <source>
        <dbReference type="ARBA" id="ARBA00004251"/>
    </source>
</evidence>
<feature type="domain" description="Leucine-rich repeat-containing N-terminal plant-type" evidence="14">
    <location>
        <begin position="56"/>
        <end position="98"/>
    </location>
</feature>
<dbReference type="GO" id="GO:0007165">
    <property type="term" value="P:signal transduction"/>
    <property type="evidence" value="ECO:0007669"/>
    <property type="project" value="UniProtKB-ARBA"/>
</dbReference>
<evidence type="ECO:0000256" key="6">
    <source>
        <dbReference type="ARBA" id="ARBA00022692"/>
    </source>
</evidence>
<dbReference type="InterPro" id="IPR001611">
    <property type="entry name" value="Leu-rich_rpt"/>
</dbReference>
<dbReference type="FunFam" id="3.80.10.10:FF:001347">
    <property type="entry name" value="LRR receptor-like serine/threonine-protein kinase GSO2"/>
    <property type="match status" value="1"/>
</dbReference>
<dbReference type="Pfam" id="PF23598">
    <property type="entry name" value="LRR_14"/>
    <property type="match status" value="2"/>
</dbReference>
<accession>A0A445DBI6</accession>
<keyword evidence="3" id="KW-1003">Cell membrane</keyword>
<dbReference type="Pfam" id="PF00560">
    <property type="entry name" value="LRR_1"/>
    <property type="match status" value="12"/>
</dbReference>
<keyword evidence="9 13" id="KW-1133">Transmembrane helix</keyword>
<feature type="domain" description="Disease resistance R13L4/SHOC-2-like LRR" evidence="15">
    <location>
        <begin position="107"/>
        <end position="322"/>
    </location>
</feature>
<dbReference type="Proteomes" id="UP000289738">
    <property type="component" value="Chromosome A04"/>
</dbReference>
<keyword evidence="11" id="KW-0675">Receptor</keyword>
<dbReference type="SUPFAM" id="SSF52047">
    <property type="entry name" value="RNI-like"/>
    <property type="match status" value="2"/>
</dbReference>
<gene>
    <name evidence="16" type="ORF">Ahy_A04g017590</name>
</gene>
<dbReference type="Pfam" id="PF13855">
    <property type="entry name" value="LRR_8"/>
    <property type="match status" value="3"/>
</dbReference>
<dbReference type="STRING" id="3818.A0A445DBI6"/>
<evidence type="ECO:0000256" key="4">
    <source>
        <dbReference type="ARBA" id="ARBA00022553"/>
    </source>
</evidence>
<dbReference type="InterPro" id="IPR003591">
    <property type="entry name" value="Leu-rich_rpt_typical-subtyp"/>
</dbReference>
<dbReference type="InterPro" id="IPR046956">
    <property type="entry name" value="RLP23-like"/>
</dbReference>
<evidence type="ECO:0000256" key="9">
    <source>
        <dbReference type="ARBA" id="ARBA00022989"/>
    </source>
</evidence>
<dbReference type="GO" id="GO:0005886">
    <property type="term" value="C:plasma membrane"/>
    <property type="evidence" value="ECO:0007669"/>
    <property type="project" value="UniProtKB-SubCell"/>
</dbReference>
<feature type="domain" description="Leucine-rich repeat-containing N-terminal plant-type" evidence="14">
    <location>
        <begin position="1056"/>
        <end position="1099"/>
    </location>
</feature>
<dbReference type="PANTHER" id="PTHR48063">
    <property type="entry name" value="LRR RECEPTOR-LIKE KINASE"/>
    <property type="match status" value="1"/>
</dbReference>
<dbReference type="InterPro" id="IPR055414">
    <property type="entry name" value="LRR_R13L4/SHOC2-like"/>
</dbReference>
<keyword evidence="7" id="KW-0732">Signal</keyword>
<evidence type="ECO:0000313" key="16">
    <source>
        <dbReference type="EMBL" id="RYR60531.1"/>
    </source>
</evidence>
<keyword evidence="8" id="KW-0677">Repeat</keyword>
<reference evidence="16 17" key="1">
    <citation type="submission" date="2019-01" db="EMBL/GenBank/DDBJ databases">
        <title>Sequencing of cultivated peanut Arachis hypogaea provides insights into genome evolution and oil improvement.</title>
        <authorList>
            <person name="Chen X."/>
        </authorList>
    </citation>
    <scope>NUCLEOTIDE SEQUENCE [LARGE SCALE GENOMIC DNA]</scope>
    <source>
        <strain evidence="17">cv. Fuhuasheng</strain>
        <tissue evidence="16">Leaves</tissue>
    </source>
</reference>
<evidence type="ECO:0000256" key="2">
    <source>
        <dbReference type="ARBA" id="ARBA00009592"/>
    </source>
</evidence>
<evidence type="ECO:0000256" key="3">
    <source>
        <dbReference type="ARBA" id="ARBA00022475"/>
    </source>
</evidence>
<comment type="subcellular location">
    <subcellularLocation>
        <location evidence="1">Cell membrane</location>
        <topology evidence="1">Single-pass type I membrane protein</topology>
    </subcellularLocation>
</comment>
<evidence type="ECO:0000256" key="13">
    <source>
        <dbReference type="SAM" id="Phobius"/>
    </source>
</evidence>
<keyword evidence="12" id="KW-0325">Glycoprotein</keyword>
<keyword evidence="10 13" id="KW-0472">Membrane</keyword>
<dbReference type="SMART" id="SM00369">
    <property type="entry name" value="LRR_TYP"/>
    <property type="match status" value="20"/>
</dbReference>
<evidence type="ECO:0000256" key="7">
    <source>
        <dbReference type="ARBA" id="ARBA00022729"/>
    </source>
</evidence>
<dbReference type="SUPFAM" id="SSF52058">
    <property type="entry name" value="L domain-like"/>
    <property type="match status" value="4"/>
</dbReference>
<evidence type="ECO:0000256" key="5">
    <source>
        <dbReference type="ARBA" id="ARBA00022614"/>
    </source>
</evidence>
<evidence type="ECO:0000256" key="12">
    <source>
        <dbReference type="ARBA" id="ARBA00023180"/>
    </source>
</evidence>
<evidence type="ECO:0000313" key="17">
    <source>
        <dbReference type="Proteomes" id="UP000289738"/>
    </source>
</evidence>
<keyword evidence="4" id="KW-0597">Phosphoprotein</keyword>
<keyword evidence="6 13" id="KW-0812">Transmembrane</keyword>
<organism evidence="16 17">
    <name type="scientific">Arachis hypogaea</name>
    <name type="common">Peanut</name>
    <dbReference type="NCBI Taxonomy" id="3818"/>
    <lineage>
        <taxon>Eukaryota</taxon>
        <taxon>Viridiplantae</taxon>
        <taxon>Streptophyta</taxon>
        <taxon>Embryophyta</taxon>
        <taxon>Tracheophyta</taxon>
        <taxon>Spermatophyta</taxon>
        <taxon>Magnoliopsida</taxon>
        <taxon>eudicotyledons</taxon>
        <taxon>Gunneridae</taxon>
        <taxon>Pentapetalae</taxon>
        <taxon>rosids</taxon>
        <taxon>fabids</taxon>
        <taxon>Fabales</taxon>
        <taxon>Fabaceae</taxon>
        <taxon>Papilionoideae</taxon>
        <taxon>50 kb inversion clade</taxon>
        <taxon>dalbergioids sensu lato</taxon>
        <taxon>Dalbergieae</taxon>
        <taxon>Pterocarpus clade</taxon>
        <taxon>Arachis</taxon>
    </lineage>
</organism>
<evidence type="ECO:0000259" key="15">
    <source>
        <dbReference type="Pfam" id="PF23598"/>
    </source>
</evidence>
<comment type="similarity">
    <text evidence="2">Belongs to the RLP family.</text>
</comment>
<name>A0A445DBI6_ARAHY</name>